<proteinExistence type="predicted"/>
<evidence type="ECO:0000313" key="1">
    <source>
        <dbReference type="EMBL" id="MBH5391904.1"/>
    </source>
</evidence>
<dbReference type="Proteomes" id="UP001194539">
    <property type="component" value="Unassembled WGS sequence"/>
</dbReference>
<reference evidence="1 2" key="1">
    <citation type="submission" date="2020-07" db="EMBL/GenBank/DDBJ databases">
        <title>Bradyrhizobium diversity isolated from nodules of indigenous legumes of Western Australia.</title>
        <authorList>
            <person name="Klepa M.S."/>
        </authorList>
    </citation>
    <scope>NUCLEOTIDE SEQUENCE [LARGE SCALE GENOMIC DNA]</scope>
    <source>
        <strain evidence="1 2">CNPSo 4019</strain>
    </source>
</reference>
<keyword evidence="2" id="KW-1185">Reference proteome</keyword>
<dbReference type="EMBL" id="JACEGD010000062">
    <property type="protein sequence ID" value="MBH5391904.1"/>
    <property type="molecule type" value="Genomic_DNA"/>
</dbReference>
<gene>
    <name evidence="1" type="ORF">H1B27_37435</name>
</gene>
<sequence>MVAAARELPASGYALEVDGRLKAEFATRDGAKSGAEELKKRFPMLRIRIYDAETKTREEV</sequence>
<accession>A0ABS0PF14</accession>
<organism evidence="1 2">
    <name type="scientific">Bradyrhizobium diversitatis</name>
    <dbReference type="NCBI Taxonomy" id="2755406"/>
    <lineage>
        <taxon>Bacteria</taxon>
        <taxon>Pseudomonadati</taxon>
        <taxon>Pseudomonadota</taxon>
        <taxon>Alphaproteobacteria</taxon>
        <taxon>Hyphomicrobiales</taxon>
        <taxon>Nitrobacteraceae</taxon>
        <taxon>Bradyrhizobium</taxon>
    </lineage>
</organism>
<evidence type="ECO:0000313" key="2">
    <source>
        <dbReference type="Proteomes" id="UP001194539"/>
    </source>
</evidence>
<comment type="caution">
    <text evidence="1">The sequence shown here is derived from an EMBL/GenBank/DDBJ whole genome shotgun (WGS) entry which is preliminary data.</text>
</comment>
<dbReference type="RefSeq" id="WP_197969488.1">
    <property type="nucleotide sequence ID" value="NZ_JACEGD010000062.1"/>
</dbReference>
<name>A0ABS0PF14_9BRAD</name>
<protein>
    <submittedName>
        <fullName evidence="1">Uncharacterized protein</fullName>
    </submittedName>
</protein>